<dbReference type="PROSITE" id="PS51257">
    <property type="entry name" value="PROKAR_LIPOPROTEIN"/>
    <property type="match status" value="1"/>
</dbReference>
<proteinExistence type="predicted"/>
<evidence type="ECO:0000313" key="2">
    <source>
        <dbReference type="EMBL" id="KAA5534814.1"/>
    </source>
</evidence>
<keyword evidence="1" id="KW-0732">Signal</keyword>
<dbReference type="Proteomes" id="UP000323632">
    <property type="component" value="Unassembled WGS sequence"/>
</dbReference>
<feature type="signal peptide" evidence="1">
    <location>
        <begin position="1"/>
        <end position="18"/>
    </location>
</feature>
<name>A0A5M6CI79_9BACT</name>
<dbReference type="RefSeq" id="WP_150032493.1">
    <property type="nucleotide sequence ID" value="NZ_VWSH01000002.1"/>
</dbReference>
<sequence length="197" mass="21899">MKKILLYSGLALSMAAMVSGCKKDDDNNNPDPTPTNPYYFNFKANGTAYNFSSATPQYISSDENVIGGFQETSFLTYPSISLSFKYDHHPTESEVLSLAGNTYHFDGSYPNPYMEFDGGSTNGSEQYYTSDTTTNNLSVKVNSISYVKTDTTIFNIVDVYVINGTCNAFLQPYQTISTYPFINVTEGSFNFLISRVK</sequence>
<dbReference type="AlphaFoldDB" id="A0A5M6CI79"/>
<gene>
    <name evidence="2" type="ORF">F0919_09405</name>
</gene>
<protein>
    <submittedName>
        <fullName evidence="2">Uncharacterized protein</fullName>
    </submittedName>
</protein>
<reference evidence="2 3" key="1">
    <citation type="submission" date="2019-09" db="EMBL/GenBank/DDBJ databases">
        <title>Genome sequence and assembly of Taibaiella sp.</title>
        <authorList>
            <person name="Chhetri G."/>
        </authorList>
    </citation>
    <scope>NUCLEOTIDE SEQUENCE [LARGE SCALE GENOMIC DNA]</scope>
    <source>
        <strain evidence="2 3">KVB11</strain>
    </source>
</reference>
<keyword evidence="3" id="KW-1185">Reference proteome</keyword>
<feature type="chain" id="PRO_5024402833" evidence="1">
    <location>
        <begin position="19"/>
        <end position="197"/>
    </location>
</feature>
<organism evidence="2 3">
    <name type="scientific">Taibaiella lutea</name>
    <dbReference type="NCBI Taxonomy" id="2608001"/>
    <lineage>
        <taxon>Bacteria</taxon>
        <taxon>Pseudomonadati</taxon>
        <taxon>Bacteroidota</taxon>
        <taxon>Chitinophagia</taxon>
        <taxon>Chitinophagales</taxon>
        <taxon>Chitinophagaceae</taxon>
        <taxon>Taibaiella</taxon>
    </lineage>
</organism>
<comment type="caution">
    <text evidence="2">The sequence shown here is derived from an EMBL/GenBank/DDBJ whole genome shotgun (WGS) entry which is preliminary data.</text>
</comment>
<evidence type="ECO:0000313" key="3">
    <source>
        <dbReference type="Proteomes" id="UP000323632"/>
    </source>
</evidence>
<dbReference type="EMBL" id="VWSH01000002">
    <property type="protein sequence ID" value="KAA5534814.1"/>
    <property type="molecule type" value="Genomic_DNA"/>
</dbReference>
<accession>A0A5M6CI79</accession>
<evidence type="ECO:0000256" key="1">
    <source>
        <dbReference type="SAM" id="SignalP"/>
    </source>
</evidence>